<accession>A0A160P262</accession>
<dbReference type="KEGG" id="slau:SLA_4065"/>
<evidence type="ECO:0000313" key="3">
    <source>
        <dbReference type="Proteomes" id="UP000217676"/>
    </source>
</evidence>
<organism evidence="2 3">
    <name type="scientific">Streptomyces laurentii</name>
    <dbReference type="NCBI Taxonomy" id="39478"/>
    <lineage>
        <taxon>Bacteria</taxon>
        <taxon>Bacillati</taxon>
        <taxon>Actinomycetota</taxon>
        <taxon>Actinomycetes</taxon>
        <taxon>Kitasatosporales</taxon>
        <taxon>Streptomycetaceae</taxon>
        <taxon>Streptomyces</taxon>
    </lineage>
</organism>
<sequence length="192" mass="20052">MSWVTWTRPQATAGRAYTLITDDSFSKKGVLVSRSPLDTRFAVRTGAIALALAAACATQTGTAAAASPGCPKYTSTFKSVGKTYGVSWQLLSALARVESGCNPSAVGAAGGRGLFQQLPAAGVDLRTATSQTKAAAKFLAGAKRQVGSRPELLAASMNAGVAAVKKYKGVPPYKETQQYVKRVMAQYKALTR</sequence>
<proteinExistence type="predicted"/>
<dbReference type="EMBL" id="AP017424">
    <property type="protein sequence ID" value="BAU84954.1"/>
    <property type="molecule type" value="Genomic_DNA"/>
</dbReference>
<dbReference type="Gene3D" id="1.10.530.10">
    <property type="match status" value="1"/>
</dbReference>
<keyword evidence="3" id="KW-1185">Reference proteome</keyword>
<dbReference type="InterPro" id="IPR008258">
    <property type="entry name" value="Transglycosylase_SLT_dom_1"/>
</dbReference>
<feature type="domain" description="Transglycosylase SLT" evidence="1">
    <location>
        <begin position="77"/>
        <end position="177"/>
    </location>
</feature>
<dbReference type="Proteomes" id="UP000217676">
    <property type="component" value="Chromosome"/>
</dbReference>
<dbReference type="Pfam" id="PF01464">
    <property type="entry name" value="SLT"/>
    <property type="match status" value="1"/>
</dbReference>
<name>A0A160P262_STRLU</name>
<dbReference type="CDD" id="cd00254">
    <property type="entry name" value="LT-like"/>
    <property type="match status" value="1"/>
</dbReference>
<dbReference type="InterPro" id="IPR023346">
    <property type="entry name" value="Lysozyme-like_dom_sf"/>
</dbReference>
<gene>
    <name evidence="2" type="ORF">SLA_4065</name>
</gene>
<dbReference type="SUPFAM" id="SSF53955">
    <property type="entry name" value="Lysozyme-like"/>
    <property type="match status" value="1"/>
</dbReference>
<evidence type="ECO:0000259" key="1">
    <source>
        <dbReference type="Pfam" id="PF01464"/>
    </source>
</evidence>
<evidence type="ECO:0000313" key="2">
    <source>
        <dbReference type="EMBL" id="BAU84954.1"/>
    </source>
</evidence>
<dbReference type="PANTHER" id="PTHR37423">
    <property type="entry name" value="SOLUBLE LYTIC MUREIN TRANSGLYCOSYLASE-RELATED"/>
    <property type="match status" value="1"/>
</dbReference>
<reference evidence="2 3" key="1">
    <citation type="journal article" date="2016" name="Genome Announc.">
        <title>Complete Genome Sequence of Thiostrepton-Producing Streptomyces laurentii ATCC 31255.</title>
        <authorList>
            <person name="Doi K."/>
            <person name="Fujino Y."/>
            <person name="Nagayoshi Y."/>
            <person name="Ohshima T."/>
            <person name="Ogata S."/>
        </authorList>
    </citation>
    <scope>NUCLEOTIDE SEQUENCE [LARGE SCALE GENOMIC DNA]</scope>
    <source>
        <strain evidence="2 3">ATCC 31255</strain>
    </source>
</reference>
<dbReference type="AlphaFoldDB" id="A0A160P262"/>
<protein>
    <submittedName>
        <fullName evidence="2">Transglycosylase SLT domain protein</fullName>
    </submittedName>
</protein>
<dbReference type="PANTHER" id="PTHR37423:SF2">
    <property type="entry name" value="MEMBRANE-BOUND LYTIC MUREIN TRANSGLYCOSYLASE C"/>
    <property type="match status" value="1"/>
</dbReference>